<evidence type="ECO:0000313" key="4">
    <source>
        <dbReference type="Proteomes" id="UP000218209"/>
    </source>
</evidence>
<gene>
    <name evidence="3" type="ORF">BU14_0074s0042</name>
</gene>
<evidence type="ECO:0000256" key="1">
    <source>
        <dbReference type="SAM" id="MobiDB-lite"/>
    </source>
</evidence>
<dbReference type="AlphaFoldDB" id="A0A1X6PFH2"/>
<proteinExistence type="predicted"/>
<sequence>MALSIAKPWSVLALSAPLARAPPPRGPRFEHDNPCGLYTCGSRASLVPRGFRYCGPDRWLFAVVVGVYQLCTAAPLPPSTPPPHQPPPPLPACLGLSYDVTRQASLSDGSPGGAGHGGSGRSGRTDGGGGGGGGA</sequence>
<feature type="chain" id="PRO_5013049880" evidence="2">
    <location>
        <begin position="22"/>
        <end position="135"/>
    </location>
</feature>
<feature type="compositionally biased region" description="Pro residues" evidence="1">
    <location>
        <begin position="75"/>
        <end position="91"/>
    </location>
</feature>
<organism evidence="3 4">
    <name type="scientific">Porphyra umbilicalis</name>
    <name type="common">Purple laver</name>
    <name type="synonym">Red alga</name>
    <dbReference type="NCBI Taxonomy" id="2786"/>
    <lineage>
        <taxon>Eukaryota</taxon>
        <taxon>Rhodophyta</taxon>
        <taxon>Bangiophyceae</taxon>
        <taxon>Bangiales</taxon>
        <taxon>Bangiaceae</taxon>
        <taxon>Porphyra</taxon>
    </lineage>
</organism>
<keyword evidence="2" id="KW-0732">Signal</keyword>
<name>A0A1X6PFH2_PORUM</name>
<keyword evidence="4" id="KW-1185">Reference proteome</keyword>
<feature type="signal peptide" evidence="2">
    <location>
        <begin position="1"/>
        <end position="21"/>
    </location>
</feature>
<dbReference type="Proteomes" id="UP000218209">
    <property type="component" value="Unassembled WGS sequence"/>
</dbReference>
<protein>
    <submittedName>
        <fullName evidence="3">Uncharacterized protein</fullName>
    </submittedName>
</protein>
<evidence type="ECO:0000313" key="3">
    <source>
        <dbReference type="EMBL" id="OSX79612.1"/>
    </source>
</evidence>
<evidence type="ECO:0000256" key="2">
    <source>
        <dbReference type="SAM" id="SignalP"/>
    </source>
</evidence>
<feature type="region of interest" description="Disordered" evidence="1">
    <location>
        <begin position="75"/>
        <end position="135"/>
    </location>
</feature>
<dbReference type="EMBL" id="KV918788">
    <property type="protein sequence ID" value="OSX79612.1"/>
    <property type="molecule type" value="Genomic_DNA"/>
</dbReference>
<reference evidence="3 4" key="1">
    <citation type="submission" date="2017-03" db="EMBL/GenBank/DDBJ databases">
        <title>WGS assembly of Porphyra umbilicalis.</title>
        <authorList>
            <person name="Brawley S.H."/>
            <person name="Blouin N.A."/>
            <person name="Ficko-Blean E."/>
            <person name="Wheeler G.L."/>
            <person name="Lohr M."/>
            <person name="Goodson H.V."/>
            <person name="Jenkins J.W."/>
            <person name="Blaby-Haas C.E."/>
            <person name="Helliwell K.E."/>
            <person name="Chan C."/>
            <person name="Marriage T."/>
            <person name="Bhattacharya D."/>
            <person name="Klein A.S."/>
            <person name="Badis Y."/>
            <person name="Brodie J."/>
            <person name="Cao Y."/>
            <person name="Collen J."/>
            <person name="Dittami S.M."/>
            <person name="Gachon C.M."/>
            <person name="Green B.R."/>
            <person name="Karpowicz S."/>
            <person name="Kim J.W."/>
            <person name="Kudahl U."/>
            <person name="Lin S."/>
            <person name="Michel G."/>
            <person name="Mittag M."/>
            <person name="Olson B.J."/>
            <person name="Pangilinan J."/>
            <person name="Peng Y."/>
            <person name="Qiu H."/>
            <person name="Shu S."/>
            <person name="Singer J.T."/>
            <person name="Smith A.G."/>
            <person name="Sprecher B.N."/>
            <person name="Wagner V."/>
            <person name="Wang W."/>
            <person name="Wang Z.-Y."/>
            <person name="Yan J."/>
            <person name="Yarish C."/>
            <person name="Zoeuner-Riek S."/>
            <person name="Zhuang Y."/>
            <person name="Zou Y."/>
            <person name="Lindquist E.A."/>
            <person name="Grimwood J."/>
            <person name="Barry K."/>
            <person name="Rokhsar D.S."/>
            <person name="Schmutz J."/>
            <person name="Stiller J.W."/>
            <person name="Grossman A.R."/>
            <person name="Prochnik S.E."/>
        </authorList>
    </citation>
    <scope>NUCLEOTIDE SEQUENCE [LARGE SCALE GENOMIC DNA]</scope>
    <source>
        <strain evidence="3">4086291</strain>
    </source>
</reference>
<feature type="compositionally biased region" description="Gly residues" evidence="1">
    <location>
        <begin position="110"/>
        <end position="135"/>
    </location>
</feature>
<accession>A0A1X6PFH2</accession>